<reference evidence="1" key="2">
    <citation type="submission" date="2021-02" db="EMBL/GenBank/DDBJ databases">
        <authorList>
            <person name="Kimball J.A."/>
            <person name="Haas M.W."/>
            <person name="Macchietto M."/>
            <person name="Kono T."/>
            <person name="Duquette J."/>
            <person name="Shao M."/>
        </authorList>
    </citation>
    <scope>NUCLEOTIDE SEQUENCE</scope>
    <source>
        <tissue evidence="1">Fresh leaf tissue</tissue>
    </source>
</reference>
<reference evidence="1" key="1">
    <citation type="journal article" date="2021" name="bioRxiv">
        <title>Whole Genome Assembly and Annotation of Northern Wild Rice, Zizania palustris L., Supports a Whole Genome Duplication in the Zizania Genus.</title>
        <authorList>
            <person name="Haas M."/>
            <person name="Kono T."/>
            <person name="Macchietto M."/>
            <person name="Millas R."/>
            <person name="McGilp L."/>
            <person name="Shao M."/>
            <person name="Duquette J."/>
            <person name="Hirsch C.N."/>
            <person name="Kimball J."/>
        </authorList>
    </citation>
    <scope>NUCLEOTIDE SEQUENCE</scope>
    <source>
        <tissue evidence="1">Fresh leaf tissue</tissue>
    </source>
</reference>
<dbReference type="AlphaFoldDB" id="A0A8J5VZC1"/>
<proteinExistence type="predicted"/>
<accession>A0A8J5VZC1</accession>
<gene>
    <name evidence="1" type="ORF">GUJ93_ZPchr0004g39893</name>
</gene>
<name>A0A8J5VZC1_ZIZPA</name>
<protein>
    <submittedName>
        <fullName evidence="1">Uncharacterized protein</fullName>
    </submittedName>
</protein>
<sequence>METDTKIDLLIKRIEMELARVESEHRSGNYNSRLKGWKKVRSQQKKEGFYRRDPIAVRYLAALKSLGSCEKKLQGLRENLKILQLRSPSSRKPKEKPKIKSRPTLRTMLAWRKSLKNIKLNPRTPLNNLKSN</sequence>
<organism evidence="1 2">
    <name type="scientific">Zizania palustris</name>
    <name type="common">Northern wild rice</name>
    <dbReference type="NCBI Taxonomy" id="103762"/>
    <lineage>
        <taxon>Eukaryota</taxon>
        <taxon>Viridiplantae</taxon>
        <taxon>Streptophyta</taxon>
        <taxon>Embryophyta</taxon>
        <taxon>Tracheophyta</taxon>
        <taxon>Spermatophyta</taxon>
        <taxon>Magnoliopsida</taxon>
        <taxon>Liliopsida</taxon>
        <taxon>Poales</taxon>
        <taxon>Poaceae</taxon>
        <taxon>BOP clade</taxon>
        <taxon>Oryzoideae</taxon>
        <taxon>Oryzeae</taxon>
        <taxon>Zizaniinae</taxon>
        <taxon>Zizania</taxon>
    </lineage>
</organism>
<keyword evidence="2" id="KW-1185">Reference proteome</keyword>
<evidence type="ECO:0000313" key="2">
    <source>
        <dbReference type="Proteomes" id="UP000729402"/>
    </source>
</evidence>
<dbReference type="Proteomes" id="UP000729402">
    <property type="component" value="Unassembled WGS sequence"/>
</dbReference>
<dbReference type="EMBL" id="JAAALK010000285">
    <property type="protein sequence ID" value="KAG8065058.1"/>
    <property type="molecule type" value="Genomic_DNA"/>
</dbReference>
<evidence type="ECO:0000313" key="1">
    <source>
        <dbReference type="EMBL" id="KAG8065058.1"/>
    </source>
</evidence>
<comment type="caution">
    <text evidence="1">The sequence shown here is derived from an EMBL/GenBank/DDBJ whole genome shotgun (WGS) entry which is preliminary data.</text>
</comment>